<feature type="transmembrane region" description="Helical" evidence="6">
    <location>
        <begin position="73"/>
        <end position="92"/>
    </location>
</feature>
<comment type="subcellular location">
    <subcellularLocation>
        <location evidence="1">Membrane</location>
        <topology evidence="1">Multi-pass membrane protein</topology>
    </subcellularLocation>
</comment>
<evidence type="ECO:0000256" key="6">
    <source>
        <dbReference type="RuleBase" id="RU004379"/>
    </source>
</evidence>
<name>A0ABW1S8J1_9PROT</name>
<evidence type="ECO:0000313" key="8">
    <source>
        <dbReference type="Proteomes" id="UP001596303"/>
    </source>
</evidence>
<dbReference type="EMBL" id="JBHSSW010000009">
    <property type="protein sequence ID" value="MFC6197948.1"/>
    <property type="molecule type" value="Genomic_DNA"/>
</dbReference>
<evidence type="ECO:0000256" key="3">
    <source>
        <dbReference type="ARBA" id="ARBA00022692"/>
    </source>
</evidence>
<keyword evidence="4 6" id="KW-1133">Transmembrane helix</keyword>
<dbReference type="RefSeq" id="WP_377377604.1">
    <property type="nucleotide sequence ID" value="NZ_JBHSSW010000009.1"/>
</dbReference>
<evidence type="ECO:0000256" key="5">
    <source>
        <dbReference type="ARBA" id="ARBA00023136"/>
    </source>
</evidence>
<dbReference type="PANTHER" id="PTHR23291:SF50">
    <property type="entry name" value="PROTEIN LIFEGUARD 4"/>
    <property type="match status" value="1"/>
</dbReference>
<feature type="transmembrane region" description="Helical" evidence="6">
    <location>
        <begin position="164"/>
        <end position="182"/>
    </location>
</feature>
<dbReference type="InterPro" id="IPR006214">
    <property type="entry name" value="Bax_inhibitor_1-related"/>
</dbReference>
<reference evidence="8" key="1">
    <citation type="journal article" date="2019" name="Int. J. Syst. Evol. Microbiol.">
        <title>The Global Catalogue of Microorganisms (GCM) 10K type strain sequencing project: providing services to taxonomists for standard genome sequencing and annotation.</title>
        <authorList>
            <consortium name="The Broad Institute Genomics Platform"/>
            <consortium name="The Broad Institute Genome Sequencing Center for Infectious Disease"/>
            <person name="Wu L."/>
            <person name="Ma J."/>
        </authorList>
    </citation>
    <scope>NUCLEOTIDE SEQUENCE [LARGE SCALE GENOMIC DNA]</scope>
    <source>
        <strain evidence="8">CGMCC-1.15741</strain>
    </source>
</reference>
<protein>
    <submittedName>
        <fullName evidence="7">Bax inhibitor-1/YccA family protein</fullName>
    </submittedName>
</protein>
<dbReference type="Proteomes" id="UP001596303">
    <property type="component" value="Unassembled WGS sequence"/>
</dbReference>
<gene>
    <name evidence="7" type="ORF">ACFQDM_07660</name>
</gene>
<keyword evidence="5 6" id="KW-0472">Membrane</keyword>
<feature type="transmembrane region" description="Helical" evidence="6">
    <location>
        <begin position="104"/>
        <end position="124"/>
    </location>
</feature>
<feature type="transmembrane region" description="Helical" evidence="6">
    <location>
        <begin position="226"/>
        <end position="250"/>
    </location>
</feature>
<comment type="caution">
    <text evidence="7">The sequence shown here is derived from an EMBL/GenBank/DDBJ whole genome shotgun (WGS) entry which is preliminary data.</text>
</comment>
<evidence type="ECO:0000256" key="4">
    <source>
        <dbReference type="ARBA" id="ARBA00022989"/>
    </source>
</evidence>
<organism evidence="7 8">
    <name type="scientific">Ponticaulis profundi</name>
    <dbReference type="NCBI Taxonomy" id="2665222"/>
    <lineage>
        <taxon>Bacteria</taxon>
        <taxon>Pseudomonadati</taxon>
        <taxon>Pseudomonadota</taxon>
        <taxon>Alphaproteobacteria</taxon>
        <taxon>Hyphomonadales</taxon>
        <taxon>Hyphomonadaceae</taxon>
        <taxon>Ponticaulis</taxon>
    </lineage>
</organism>
<feature type="transmembrane region" description="Helical" evidence="6">
    <location>
        <begin position="188"/>
        <end position="205"/>
    </location>
</feature>
<proteinExistence type="inferred from homology"/>
<sequence length="254" mass="27128">MNNHNFARAGQMPAGAMDASVDKGLRKFMLGVYNKMALGLVLTAVLAFIVGSTSLINLFFTTNGAGQITGMTLLYYIVAFGPIAILFGSAFLMKNPSPVGANIVYWSVVSLIGTGMGLLVFIYAGMSDGLITMAKAFLTTAIAFGGMSLWGYTTKKDLTGMGTFLIMGVIGLIVASLVNMFLASSLLSFIISLAGVLIFAGLTAFDTQRLKFQYYELGGNERAMSVATTYGALSLYINFINMFQFILALMSGRE</sequence>
<comment type="similarity">
    <text evidence="2 6">Belongs to the BI1 family.</text>
</comment>
<dbReference type="Pfam" id="PF01027">
    <property type="entry name" value="Bax1-I"/>
    <property type="match status" value="1"/>
</dbReference>
<evidence type="ECO:0000256" key="2">
    <source>
        <dbReference type="ARBA" id="ARBA00010350"/>
    </source>
</evidence>
<dbReference type="CDD" id="cd10432">
    <property type="entry name" value="BI-1-like_bacterial"/>
    <property type="match status" value="1"/>
</dbReference>
<keyword evidence="3 6" id="KW-0812">Transmembrane</keyword>
<dbReference type="PANTHER" id="PTHR23291">
    <property type="entry name" value="BAX INHIBITOR-RELATED"/>
    <property type="match status" value="1"/>
</dbReference>
<accession>A0ABW1S8J1</accession>
<evidence type="ECO:0000313" key="7">
    <source>
        <dbReference type="EMBL" id="MFC6197948.1"/>
    </source>
</evidence>
<evidence type="ECO:0000256" key="1">
    <source>
        <dbReference type="ARBA" id="ARBA00004141"/>
    </source>
</evidence>
<feature type="transmembrane region" description="Helical" evidence="6">
    <location>
        <begin position="36"/>
        <end position="61"/>
    </location>
</feature>
<feature type="transmembrane region" description="Helical" evidence="6">
    <location>
        <begin position="130"/>
        <end position="152"/>
    </location>
</feature>
<keyword evidence="8" id="KW-1185">Reference proteome</keyword>